<dbReference type="GO" id="GO:0003723">
    <property type="term" value="F:RNA binding"/>
    <property type="evidence" value="ECO:0007669"/>
    <property type="project" value="UniProtKB-KW"/>
</dbReference>
<evidence type="ECO:0000256" key="5">
    <source>
        <dbReference type="PROSITE-ProRule" id="PRU00182"/>
    </source>
</evidence>
<dbReference type="InterPro" id="IPR050188">
    <property type="entry name" value="RluA_PseudoU_synthase"/>
</dbReference>
<comment type="catalytic activity">
    <reaction evidence="3">
        <text>uridine(1911/1915/1917) in 23S rRNA = pseudouridine(1911/1915/1917) in 23S rRNA</text>
        <dbReference type="Rhea" id="RHEA:42524"/>
        <dbReference type="Rhea" id="RHEA-COMP:10097"/>
        <dbReference type="Rhea" id="RHEA-COMP:10098"/>
        <dbReference type="ChEBI" id="CHEBI:65314"/>
        <dbReference type="ChEBI" id="CHEBI:65315"/>
        <dbReference type="EC" id="5.4.99.23"/>
    </reaction>
</comment>
<dbReference type="InterPro" id="IPR006225">
    <property type="entry name" value="PsdUridine_synth_RluC/D"/>
</dbReference>
<dbReference type="RefSeq" id="WP_012111689.1">
    <property type="nucleotide sequence ID" value="NC_009719.1"/>
</dbReference>
<dbReference type="SUPFAM" id="SSF55120">
    <property type="entry name" value="Pseudouridine synthase"/>
    <property type="match status" value="1"/>
</dbReference>
<keyword evidence="9" id="KW-1185">Reference proteome</keyword>
<comment type="catalytic activity">
    <reaction evidence="6">
        <text>a uridine in RNA = a pseudouridine in RNA</text>
        <dbReference type="Rhea" id="RHEA:48348"/>
        <dbReference type="Rhea" id="RHEA-COMP:12068"/>
        <dbReference type="Rhea" id="RHEA-COMP:12069"/>
        <dbReference type="ChEBI" id="CHEBI:65314"/>
        <dbReference type="ChEBI" id="CHEBI:65315"/>
    </reaction>
</comment>
<dbReference type="HOGENOM" id="CLU_016902_1_2_5"/>
<dbReference type="InterPro" id="IPR006145">
    <property type="entry name" value="PsdUridine_synth_RsuA/RluA"/>
</dbReference>
<dbReference type="GO" id="GO:0000455">
    <property type="term" value="P:enzyme-directed rRNA pseudouridine synthesis"/>
    <property type="evidence" value="ECO:0007669"/>
    <property type="project" value="TreeGrafter"/>
</dbReference>
<evidence type="ECO:0000256" key="4">
    <source>
        <dbReference type="PIRSR" id="PIRSR606225-1"/>
    </source>
</evidence>
<feature type="domain" description="Pseudouridine synthase RsuA/RluA-like" evidence="7">
    <location>
        <begin position="101"/>
        <end position="254"/>
    </location>
</feature>
<dbReference type="Gene3D" id="3.30.2350.10">
    <property type="entry name" value="Pseudouridine synthase"/>
    <property type="match status" value="1"/>
</dbReference>
<name>A7HWU2_PARL1</name>
<dbReference type="PROSITE" id="PS01129">
    <property type="entry name" value="PSI_RLU"/>
    <property type="match status" value="1"/>
</dbReference>
<dbReference type="KEGG" id="pla:Plav_2767"/>
<dbReference type="EC" id="5.4.99.-" evidence="6"/>
<dbReference type="PANTHER" id="PTHR21600">
    <property type="entry name" value="MITOCHONDRIAL RNA PSEUDOURIDINE SYNTHASE"/>
    <property type="match status" value="1"/>
</dbReference>
<keyword evidence="2 6" id="KW-0413">Isomerase</keyword>
<evidence type="ECO:0000313" key="8">
    <source>
        <dbReference type="EMBL" id="ABS64375.1"/>
    </source>
</evidence>
<dbReference type="eggNOG" id="COG0564">
    <property type="taxonomic scope" value="Bacteria"/>
</dbReference>
<gene>
    <name evidence="8" type="ordered locus">Plav_2767</name>
</gene>
<sequence length="330" mass="35919">MNQVSQLDVTEEEDGVRLDRWFKRRFPMLTHGRLEKLLRTGQVRVDGARAKANARLATGQVVRVPPLGEDADKQAPKAVHAPSVDDAEMLRANVIYKDKSVLVLNKPVGLAVQGGTKTERHLDGMLDALIFDAKERPRLVHRLDRDTSGVLVLARTAKAAAALAQAFKQKDAQKIYWALVVGVPVPRQGTIDLALSKQGGPRAERVFAAKRGDEGARDAVTHFSTVSTAAHTLAWVAFMPLTGRTHQIRAHAAAIETPIVGDGKYGGVNAHPGGEIPRKLHLHARSIDIAHPDGGRLHVEADLPPHMKTSWKLLGFDERDAKDAFAGLEA</sequence>
<dbReference type="SUPFAM" id="SSF55174">
    <property type="entry name" value="Alpha-L RNA-binding motif"/>
    <property type="match status" value="1"/>
</dbReference>
<dbReference type="InterPro" id="IPR036986">
    <property type="entry name" value="S4_RNA-bd_sf"/>
</dbReference>
<dbReference type="CDD" id="cd02869">
    <property type="entry name" value="PseudoU_synth_RluA_like"/>
    <property type="match status" value="1"/>
</dbReference>
<evidence type="ECO:0000256" key="6">
    <source>
        <dbReference type="RuleBase" id="RU362028"/>
    </source>
</evidence>
<dbReference type="AlphaFoldDB" id="A7HWU2"/>
<dbReference type="CDD" id="cd00165">
    <property type="entry name" value="S4"/>
    <property type="match status" value="1"/>
</dbReference>
<dbReference type="InterPro" id="IPR020103">
    <property type="entry name" value="PsdUridine_synth_cat_dom_sf"/>
</dbReference>
<evidence type="ECO:0000256" key="2">
    <source>
        <dbReference type="ARBA" id="ARBA00023235"/>
    </source>
</evidence>
<dbReference type="PROSITE" id="PS50889">
    <property type="entry name" value="S4"/>
    <property type="match status" value="1"/>
</dbReference>
<evidence type="ECO:0000256" key="3">
    <source>
        <dbReference type="ARBA" id="ARBA00036882"/>
    </source>
</evidence>
<dbReference type="OrthoDB" id="9807829at2"/>
<dbReference type="InterPro" id="IPR006224">
    <property type="entry name" value="PsdUridine_synth_RluA-like_CS"/>
</dbReference>
<dbReference type="Gene3D" id="3.10.290.10">
    <property type="entry name" value="RNA-binding S4 domain"/>
    <property type="match status" value="1"/>
</dbReference>
<evidence type="ECO:0000259" key="7">
    <source>
        <dbReference type="Pfam" id="PF00849"/>
    </source>
</evidence>
<comment type="similarity">
    <text evidence="1 6">Belongs to the pseudouridine synthase RluA family.</text>
</comment>
<accession>A7HWU2</accession>
<evidence type="ECO:0000256" key="1">
    <source>
        <dbReference type="ARBA" id="ARBA00010876"/>
    </source>
</evidence>
<evidence type="ECO:0000313" key="9">
    <source>
        <dbReference type="Proteomes" id="UP000006377"/>
    </source>
</evidence>
<dbReference type="PANTHER" id="PTHR21600:SF44">
    <property type="entry name" value="RIBOSOMAL LARGE SUBUNIT PSEUDOURIDINE SYNTHASE D"/>
    <property type="match status" value="1"/>
</dbReference>
<dbReference type="GO" id="GO:0160140">
    <property type="term" value="F:23S rRNA pseudouridine(1911/1915/1917) synthase activity"/>
    <property type="evidence" value="ECO:0007669"/>
    <property type="project" value="UniProtKB-EC"/>
</dbReference>
<dbReference type="STRING" id="402881.Plav_2767"/>
<keyword evidence="5" id="KW-0694">RNA-binding</keyword>
<dbReference type="NCBIfam" id="TIGR00005">
    <property type="entry name" value="rluA_subfam"/>
    <property type="match status" value="1"/>
</dbReference>
<dbReference type="Proteomes" id="UP000006377">
    <property type="component" value="Chromosome"/>
</dbReference>
<feature type="active site" evidence="4">
    <location>
        <position position="144"/>
    </location>
</feature>
<protein>
    <recommendedName>
        <fullName evidence="6">Pseudouridine synthase</fullName>
        <ecNumber evidence="6">5.4.99.-</ecNumber>
    </recommendedName>
</protein>
<dbReference type="Pfam" id="PF00849">
    <property type="entry name" value="PseudoU_synth_2"/>
    <property type="match status" value="1"/>
</dbReference>
<proteinExistence type="inferred from homology"/>
<comment type="function">
    <text evidence="6">Responsible for synthesis of pseudouridine from uracil.</text>
</comment>
<reference evidence="8 9" key="1">
    <citation type="journal article" date="2011" name="Stand. Genomic Sci.">
        <title>Complete genome sequence of Parvibaculum lavamentivorans type strain (DS-1(T)).</title>
        <authorList>
            <person name="Schleheck D."/>
            <person name="Weiss M."/>
            <person name="Pitluck S."/>
            <person name="Bruce D."/>
            <person name="Land M.L."/>
            <person name="Han S."/>
            <person name="Saunders E."/>
            <person name="Tapia R."/>
            <person name="Detter C."/>
            <person name="Brettin T."/>
            <person name="Han J."/>
            <person name="Woyke T."/>
            <person name="Goodwin L."/>
            <person name="Pennacchio L."/>
            <person name="Nolan M."/>
            <person name="Cook A.M."/>
            <person name="Kjelleberg S."/>
            <person name="Thomas T."/>
        </authorList>
    </citation>
    <scope>NUCLEOTIDE SEQUENCE [LARGE SCALE GENOMIC DNA]</scope>
    <source>
        <strain evidence="9">DS-1 / DSM 13023 / NCIMB 13966</strain>
    </source>
</reference>
<dbReference type="EMBL" id="CP000774">
    <property type="protein sequence ID" value="ABS64375.1"/>
    <property type="molecule type" value="Genomic_DNA"/>
</dbReference>
<organism evidence="8 9">
    <name type="scientific">Parvibaculum lavamentivorans (strain DS-1 / DSM 13023 / NCIMB 13966)</name>
    <dbReference type="NCBI Taxonomy" id="402881"/>
    <lineage>
        <taxon>Bacteria</taxon>
        <taxon>Pseudomonadati</taxon>
        <taxon>Pseudomonadota</taxon>
        <taxon>Alphaproteobacteria</taxon>
        <taxon>Hyphomicrobiales</taxon>
        <taxon>Parvibaculaceae</taxon>
        <taxon>Parvibaculum</taxon>
    </lineage>
</organism>